<comment type="caution">
    <text evidence="9">The sequence shown here is derived from an EMBL/GenBank/DDBJ whole genome shotgun (WGS) entry which is preliminary data.</text>
</comment>
<feature type="region of interest" description="Disordered" evidence="7">
    <location>
        <begin position="329"/>
        <end position="355"/>
    </location>
</feature>
<dbReference type="InterPro" id="IPR001138">
    <property type="entry name" value="Zn2Cys6_DnaBD"/>
</dbReference>
<feature type="region of interest" description="Disordered" evidence="7">
    <location>
        <begin position="1"/>
        <end position="189"/>
    </location>
</feature>
<dbReference type="AlphaFoldDB" id="A0AAD6MSX2"/>
<dbReference type="GO" id="GO:0000981">
    <property type="term" value="F:DNA-binding transcription factor activity, RNA polymerase II-specific"/>
    <property type="evidence" value="ECO:0007669"/>
    <property type="project" value="InterPro"/>
</dbReference>
<dbReference type="CDD" id="cd00067">
    <property type="entry name" value="GAL4"/>
    <property type="match status" value="1"/>
</dbReference>
<dbReference type="GO" id="GO:0008270">
    <property type="term" value="F:zinc ion binding"/>
    <property type="evidence" value="ECO:0007669"/>
    <property type="project" value="InterPro"/>
</dbReference>
<name>A0AAD6MSX2_9EURO</name>
<keyword evidence="1" id="KW-0479">Metal-binding</keyword>
<evidence type="ECO:0000313" key="9">
    <source>
        <dbReference type="EMBL" id="KAJ5712486.1"/>
    </source>
</evidence>
<organism evidence="9 10">
    <name type="scientific">Penicillium malachiteum</name>
    <dbReference type="NCBI Taxonomy" id="1324776"/>
    <lineage>
        <taxon>Eukaryota</taxon>
        <taxon>Fungi</taxon>
        <taxon>Dikarya</taxon>
        <taxon>Ascomycota</taxon>
        <taxon>Pezizomycotina</taxon>
        <taxon>Eurotiomycetes</taxon>
        <taxon>Eurotiomycetidae</taxon>
        <taxon>Eurotiales</taxon>
        <taxon>Aspergillaceae</taxon>
        <taxon>Penicillium</taxon>
    </lineage>
</organism>
<dbReference type="SUPFAM" id="SSF57701">
    <property type="entry name" value="Zn2/Cys6 DNA-binding domain"/>
    <property type="match status" value="1"/>
</dbReference>
<gene>
    <name evidence="9" type="ORF">N7493_008954</name>
</gene>
<keyword evidence="6" id="KW-0539">Nucleus</keyword>
<protein>
    <recommendedName>
        <fullName evidence="8">Zn(2)-C6 fungal-type domain-containing protein</fullName>
    </recommendedName>
</protein>
<feature type="compositionally biased region" description="Pro residues" evidence="7">
    <location>
        <begin position="556"/>
        <end position="567"/>
    </location>
</feature>
<dbReference type="InterPro" id="IPR050335">
    <property type="entry name" value="ERT1_acuK_gluconeogen_tf"/>
</dbReference>
<evidence type="ECO:0000256" key="7">
    <source>
        <dbReference type="SAM" id="MobiDB-lite"/>
    </source>
</evidence>
<evidence type="ECO:0000256" key="4">
    <source>
        <dbReference type="ARBA" id="ARBA00023125"/>
    </source>
</evidence>
<dbReference type="PANTHER" id="PTHR47659">
    <property type="entry name" value="ZN(II)2CYS6 TRANSCRIPTION FACTOR (EUROFUNG)-RELATED"/>
    <property type="match status" value="1"/>
</dbReference>
<evidence type="ECO:0000256" key="1">
    <source>
        <dbReference type="ARBA" id="ARBA00022723"/>
    </source>
</evidence>
<feature type="compositionally biased region" description="Pro residues" evidence="7">
    <location>
        <begin position="92"/>
        <end position="108"/>
    </location>
</feature>
<keyword evidence="10" id="KW-1185">Reference proteome</keyword>
<feature type="compositionally biased region" description="Polar residues" evidence="7">
    <location>
        <begin position="50"/>
        <end position="67"/>
    </location>
</feature>
<keyword evidence="5" id="KW-0804">Transcription</keyword>
<sequence>MQPLVLHPPSLTTAQFGQPRFNSGPERLPLNRPWSTNARGCSPRAPLARQSMSGSPPTAEPSVTSGESDPRGYPVSSPAVTSAEEATVVPVTGPPQLPAPADPLPPSILPRYGEQHQHQHQHQHQPQQQQQQQQQHQQHQQHHHHHHQHAPLYAESQRIPAGPSSYPISSLESALPGPASRSLAQKSTRRTKAHVASACVNCKKKHLGCDPARPCRRCVLAGKASSCVDVTHKKRGRPPLKAEDSTLRSYAAHPDHPAAPTDSQSAIPSSSHRSSLHRPTSSRELRPMTDLQAMGSPGSTAAMRAPRVQPQQRWSASSVFPLTRPMDPAVAMPNPAARRPFSSSGPPSYPPPAPPGAYVPMTSGFNPAIKAGPMPPGMDRRFAPYAGPALPPPTSPPQHHHPPGVQYMPYGESPSGPMHHPMVDPRLAPGPPREPYIESPVRLPPIHQATASPGPPVPPVGPPPPNVPHHAHRLSDPYPTTWTMAREDPLRDPRVQRPVGSVFSHPHHHHQRSSSSTTASLDPIPRHLGPIDLPSPVQLAHSPPVARSVPSAPETKSPPQPPQPQTEPEPRPVKRRKMALDDMVNG</sequence>
<proteinExistence type="predicted"/>
<evidence type="ECO:0000259" key="8">
    <source>
        <dbReference type="PROSITE" id="PS50048"/>
    </source>
</evidence>
<feature type="domain" description="Zn(2)-C6 fungal-type" evidence="8">
    <location>
        <begin position="198"/>
        <end position="229"/>
    </location>
</feature>
<feature type="compositionally biased region" description="Pro residues" evidence="7">
    <location>
        <begin position="453"/>
        <end position="467"/>
    </location>
</feature>
<dbReference type="PANTHER" id="PTHR47659:SF4">
    <property type="entry name" value="ZN(II)2CYS6 TRANSCRIPTION FACTOR (EUROFUNG)"/>
    <property type="match status" value="1"/>
</dbReference>
<feature type="region of interest" description="Disordered" evidence="7">
    <location>
        <begin position="449"/>
        <end position="586"/>
    </location>
</feature>
<feature type="compositionally biased region" description="Low complexity" evidence="7">
    <location>
        <begin position="542"/>
        <end position="555"/>
    </location>
</feature>
<evidence type="ECO:0000256" key="5">
    <source>
        <dbReference type="ARBA" id="ARBA00023163"/>
    </source>
</evidence>
<dbReference type="GO" id="GO:0003677">
    <property type="term" value="F:DNA binding"/>
    <property type="evidence" value="ECO:0007669"/>
    <property type="project" value="UniProtKB-KW"/>
</dbReference>
<feature type="compositionally biased region" description="Low complexity" evidence="7">
    <location>
        <begin position="124"/>
        <end position="138"/>
    </location>
</feature>
<accession>A0AAD6MSX2</accession>
<evidence type="ECO:0000313" key="10">
    <source>
        <dbReference type="Proteomes" id="UP001215712"/>
    </source>
</evidence>
<keyword evidence="3" id="KW-0805">Transcription regulation</keyword>
<dbReference type="InterPro" id="IPR036864">
    <property type="entry name" value="Zn2-C6_fun-type_DNA-bd_sf"/>
</dbReference>
<reference evidence="9" key="1">
    <citation type="journal article" date="2023" name="IMA Fungus">
        <title>Comparative genomic study of the Penicillium genus elucidates a diverse pangenome and 15 lateral gene transfer events.</title>
        <authorList>
            <person name="Petersen C."/>
            <person name="Sorensen T."/>
            <person name="Nielsen M.R."/>
            <person name="Sondergaard T.E."/>
            <person name="Sorensen J.L."/>
            <person name="Fitzpatrick D.A."/>
            <person name="Frisvad J.C."/>
            <person name="Nielsen K.L."/>
        </authorList>
    </citation>
    <scope>NUCLEOTIDE SEQUENCE</scope>
    <source>
        <strain evidence="9">IBT 17514</strain>
    </source>
</reference>
<feature type="compositionally biased region" description="Low complexity" evidence="7">
    <location>
        <begin position="258"/>
        <end position="279"/>
    </location>
</feature>
<feature type="region of interest" description="Disordered" evidence="7">
    <location>
        <begin position="370"/>
        <end position="420"/>
    </location>
</feature>
<feature type="compositionally biased region" description="Basic residues" evidence="7">
    <location>
        <begin position="139"/>
        <end position="149"/>
    </location>
</feature>
<evidence type="ECO:0000256" key="2">
    <source>
        <dbReference type="ARBA" id="ARBA00022833"/>
    </source>
</evidence>
<evidence type="ECO:0000256" key="3">
    <source>
        <dbReference type="ARBA" id="ARBA00023015"/>
    </source>
</evidence>
<keyword evidence="2" id="KW-0862">Zinc</keyword>
<keyword evidence="4" id="KW-0238">DNA-binding</keyword>
<feature type="region of interest" description="Disordered" evidence="7">
    <location>
        <begin position="251"/>
        <end position="314"/>
    </location>
</feature>
<dbReference type="EMBL" id="JAQJAN010000013">
    <property type="protein sequence ID" value="KAJ5712486.1"/>
    <property type="molecule type" value="Genomic_DNA"/>
</dbReference>
<reference evidence="9" key="2">
    <citation type="submission" date="2023-01" db="EMBL/GenBank/DDBJ databases">
        <authorList>
            <person name="Petersen C."/>
        </authorList>
    </citation>
    <scope>NUCLEOTIDE SEQUENCE</scope>
    <source>
        <strain evidence="9">IBT 17514</strain>
    </source>
</reference>
<dbReference type="Proteomes" id="UP001215712">
    <property type="component" value="Unassembled WGS sequence"/>
</dbReference>
<dbReference type="SMART" id="SM00066">
    <property type="entry name" value="GAL4"/>
    <property type="match status" value="1"/>
</dbReference>
<evidence type="ECO:0000256" key="6">
    <source>
        <dbReference type="ARBA" id="ARBA00023242"/>
    </source>
</evidence>
<dbReference type="PROSITE" id="PS00463">
    <property type="entry name" value="ZN2_CY6_FUNGAL_1"/>
    <property type="match status" value="1"/>
</dbReference>
<dbReference type="PROSITE" id="PS50048">
    <property type="entry name" value="ZN2_CY6_FUNGAL_2"/>
    <property type="match status" value="1"/>
</dbReference>
<feature type="compositionally biased region" description="Low complexity" evidence="7">
    <location>
        <begin position="335"/>
        <end position="346"/>
    </location>
</feature>
<dbReference type="PRINTS" id="PR01217">
    <property type="entry name" value="PRICHEXTENSN"/>
</dbReference>
<feature type="compositionally biased region" description="Basic and acidic residues" evidence="7">
    <location>
        <begin position="485"/>
        <end position="495"/>
    </location>
</feature>